<protein>
    <submittedName>
        <fullName evidence="2">Uncharacterized protein</fullName>
    </submittedName>
</protein>
<sequence>MAGELTAVIAKVGSLGLDHVGDSVEEGGATDFGEGGVVRFDEKIVRVWGSGIQCRGAAREVRSNCGGGASEVEGQAPGPVVTQGGRLPRGQGCGDAELVAKQVTWSKSNHQDSSTCNYGFITWRSRTTLPLNRRQKKEEGDDDEEGEENWDPNYFSLSHKDAKWLMSVKLNLKVFLVKYFNILDEFLVKKASNSPTFFADSDALEEEAHKEDPTDGVDPPGDATQVPESSGK</sequence>
<dbReference type="InParanoid" id="D8RUT5"/>
<evidence type="ECO:0000313" key="3">
    <source>
        <dbReference type="Proteomes" id="UP000001514"/>
    </source>
</evidence>
<feature type="region of interest" description="Disordered" evidence="1">
    <location>
        <begin position="199"/>
        <end position="232"/>
    </location>
</feature>
<proteinExistence type="predicted"/>
<feature type="compositionally biased region" description="Acidic residues" evidence="1">
    <location>
        <begin position="140"/>
        <end position="150"/>
    </location>
</feature>
<keyword evidence="3" id="KW-1185">Reference proteome</keyword>
<dbReference type="Gramene" id="EFJ24076">
    <property type="protein sequence ID" value="EFJ24076"/>
    <property type="gene ID" value="SELMODRAFT_414838"/>
</dbReference>
<dbReference type="Proteomes" id="UP000001514">
    <property type="component" value="Unassembled WGS sequence"/>
</dbReference>
<gene>
    <name evidence="2" type="ORF">SELMODRAFT_414838</name>
</gene>
<dbReference type="HOGENOM" id="CLU_104385_0_0_1"/>
<accession>D8RUT5</accession>
<dbReference type="EMBL" id="GL377590">
    <property type="protein sequence ID" value="EFJ24076.1"/>
    <property type="molecule type" value="Genomic_DNA"/>
</dbReference>
<reference evidence="2 3" key="1">
    <citation type="journal article" date="2011" name="Science">
        <title>The Selaginella genome identifies genetic changes associated with the evolution of vascular plants.</title>
        <authorList>
            <person name="Banks J.A."/>
            <person name="Nishiyama T."/>
            <person name="Hasebe M."/>
            <person name="Bowman J.L."/>
            <person name="Gribskov M."/>
            <person name="dePamphilis C."/>
            <person name="Albert V.A."/>
            <person name="Aono N."/>
            <person name="Aoyama T."/>
            <person name="Ambrose B.A."/>
            <person name="Ashton N.W."/>
            <person name="Axtell M.J."/>
            <person name="Barker E."/>
            <person name="Barker M.S."/>
            <person name="Bennetzen J.L."/>
            <person name="Bonawitz N.D."/>
            <person name="Chapple C."/>
            <person name="Cheng C."/>
            <person name="Correa L.G."/>
            <person name="Dacre M."/>
            <person name="DeBarry J."/>
            <person name="Dreyer I."/>
            <person name="Elias M."/>
            <person name="Engstrom E.M."/>
            <person name="Estelle M."/>
            <person name="Feng L."/>
            <person name="Finet C."/>
            <person name="Floyd S.K."/>
            <person name="Frommer W.B."/>
            <person name="Fujita T."/>
            <person name="Gramzow L."/>
            <person name="Gutensohn M."/>
            <person name="Harholt J."/>
            <person name="Hattori M."/>
            <person name="Heyl A."/>
            <person name="Hirai T."/>
            <person name="Hiwatashi Y."/>
            <person name="Ishikawa M."/>
            <person name="Iwata M."/>
            <person name="Karol K.G."/>
            <person name="Koehler B."/>
            <person name="Kolukisaoglu U."/>
            <person name="Kubo M."/>
            <person name="Kurata T."/>
            <person name="Lalonde S."/>
            <person name="Li K."/>
            <person name="Li Y."/>
            <person name="Litt A."/>
            <person name="Lyons E."/>
            <person name="Manning G."/>
            <person name="Maruyama T."/>
            <person name="Michael T.P."/>
            <person name="Mikami K."/>
            <person name="Miyazaki S."/>
            <person name="Morinaga S."/>
            <person name="Murata T."/>
            <person name="Mueller-Roeber B."/>
            <person name="Nelson D.R."/>
            <person name="Obara M."/>
            <person name="Oguri Y."/>
            <person name="Olmstead R.G."/>
            <person name="Onodera N."/>
            <person name="Petersen B.L."/>
            <person name="Pils B."/>
            <person name="Prigge M."/>
            <person name="Rensing S.A."/>
            <person name="Riano-Pachon D.M."/>
            <person name="Roberts A.W."/>
            <person name="Sato Y."/>
            <person name="Scheller H.V."/>
            <person name="Schulz B."/>
            <person name="Schulz C."/>
            <person name="Shakirov E.V."/>
            <person name="Shibagaki N."/>
            <person name="Shinohara N."/>
            <person name="Shippen D.E."/>
            <person name="Soerensen I."/>
            <person name="Sotooka R."/>
            <person name="Sugimoto N."/>
            <person name="Sugita M."/>
            <person name="Sumikawa N."/>
            <person name="Tanurdzic M."/>
            <person name="Theissen G."/>
            <person name="Ulvskov P."/>
            <person name="Wakazuki S."/>
            <person name="Weng J.K."/>
            <person name="Willats W.W."/>
            <person name="Wipf D."/>
            <person name="Wolf P.G."/>
            <person name="Yang L."/>
            <person name="Zimmer A.D."/>
            <person name="Zhu Q."/>
            <person name="Mitros T."/>
            <person name="Hellsten U."/>
            <person name="Loque D."/>
            <person name="Otillar R."/>
            <person name="Salamov A."/>
            <person name="Schmutz J."/>
            <person name="Shapiro H."/>
            <person name="Lindquist E."/>
            <person name="Lucas S."/>
            <person name="Rokhsar D."/>
            <person name="Grigoriev I.V."/>
        </authorList>
    </citation>
    <scope>NUCLEOTIDE SEQUENCE [LARGE SCALE GENOMIC DNA]</scope>
</reference>
<evidence type="ECO:0000313" key="2">
    <source>
        <dbReference type="EMBL" id="EFJ24076.1"/>
    </source>
</evidence>
<organism evidence="3">
    <name type="scientific">Selaginella moellendorffii</name>
    <name type="common">Spikemoss</name>
    <dbReference type="NCBI Taxonomy" id="88036"/>
    <lineage>
        <taxon>Eukaryota</taxon>
        <taxon>Viridiplantae</taxon>
        <taxon>Streptophyta</taxon>
        <taxon>Embryophyta</taxon>
        <taxon>Tracheophyta</taxon>
        <taxon>Lycopodiopsida</taxon>
        <taxon>Selaginellales</taxon>
        <taxon>Selaginellaceae</taxon>
        <taxon>Selaginella</taxon>
    </lineage>
</organism>
<evidence type="ECO:0000256" key="1">
    <source>
        <dbReference type="SAM" id="MobiDB-lite"/>
    </source>
</evidence>
<dbReference type="KEGG" id="smo:SELMODRAFT_414838"/>
<feature type="region of interest" description="Disordered" evidence="1">
    <location>
        <begin position="132"/>
        <end position="153"/>
    </location>
</feature>
<dbReference type="AlphaFoldDB" id="D8RUT5"/>
<name>D8RUT5_SELML</name>